<name>A0A377FXS8_9BACL</name>
<feature type="transmembrane region" description="Helical" evidence="1">
    <location>
        <begin position="120"/>
        <end position="139"/>
    </location>
</feature>
<keyword evidence="1" id="KW-0472">Membrane</keyword>
<dbReference type="Proteomes" id="UP000254060">
    <property type="component" value="Unassembled WGS sequence"/>
</dbReference>
<keyword evidence="1" id="KW-0812">Transmembrane</keyword>
<gene>
    <name evidence="2" type="ORF">NCTC13163_02662</name>
</gene>
<accession>A0A377FXS8</accession>
<protein>
    <submittedName>
        <fullName evidence="2">Uncharacterized protein conserved in bacteria</fullName>
    </submittedName>
</protein>
<feature type="transmembrane region" description="Helical" evidence="1">
    <location>
        <begin position="32"/>
        <end position="52"/>
    </location>
</feature>
<keyword evidence="1" id="KW-1133">Transmembrane helix</keyword>
<feature type="transmembrane region" description="Helical" evidence="1">
    <location>
        <begin position="64"/>
        <end position="82"/>
    </location>
</feature>
<organism evidence="2 3">
    <name type="scientific">Exiguobacterium aurantiacum</name>
    <dbReference type="NCBI Taxonomy" id="33987"/>
    <lineage>
        <taxon>Bacteria</taxon>
        <taxon>Bacillati</taxon>
        <taxon>Bacillota</taxon>
        <taxon>Bacilli</taxon>
        <taxon>Bacillales</taxon>
        <taxon>Bacillales Family XII. Incertae Sedis</taxon>
        <taxon>Exiguobacterium</taxon>
    </lineage>
</organism>
<dbReference type="Pfam" id="PF04657">
    <property type="entry name" value="DMT_YdcZ"/>
    <property type="match status" value="1"/>
</dbReference>
<dbReference type="PANTHER" id="PTHR34821:SF3">
    <property type="entry name" value="MEMBRANE PROTEIN"/>
    <property type="match status" value="1"/>
</dbReference>
<dbReference type="STRING" id="1397694.GCA_000702585_00087"/>
<feature type="transmembrane region" description="Helical" evidence="1">
    <location>
        <begin position="88"/>
        <end position="108"/>
    </location>
</feature>
<evidence type="ECO:0000313" key="2">
    <source>
        <dbReference type="EMBL" id="STO09245.1"/>
    </source>
</evidence>
<dbReference type="GO" id="GO:0005886">
    <property type="term" value="C:plasma membrane"/>
    <property type="evidence" value="ECO:0007669"/>
    <property type="project" value="TreeGrafter"/>
</dbReference>
<dbReference type="InterPro" id="IPR006750">
    <property type="entry name" value="YdcZ"/>
</dbReference>
<reference evidence="2 3" key="1">
    <citation type="submission" date="2018-06" db="EMBL/GenBank/DDBJ databases">
        <authorList>
            <consortium name="Pathogen Informatics"/>
            <person name="Doyle S."/>
        </authorList>
    </citation>
    <scope>NUCLEOTIDE SEQUENCE [LARGE SCALE GENOMIC DNA]</scope>
    <source>
        <strain evidence="2 3">NCTC13163</strain>
    </source>
</reference>
<evidence type="ECO:0000256" key="1">
    <source>
        <dbReference type="SAM" id="Phobius"/>
    </source>
</evidence>
<dbReference type="OrthoDB" id="9789346at2"/>
<proteinExistence type="predicted"/>
<sequence>MRGVLFAISGGFFLTLQSVANANISSAIGTWQAATLTQLTGFIVALLIMLLVRDRTYREMRHVKPLYLSGGAFAALILFSNMTAVHTLGVTLTISLFLIAQLALALVIDGRGWFGMVRRRLNVTQLIGVAMMVAGVVLLKW</sequence>
<dbReference type="AlphaFoldDB" id="A0A377FXS8"/>
<evidence type="ECO:0000313" key="3">
    <source>
        <dbReference type="Proteomes" id="UP000254060"/>
    </source>
</evidence>
<dbReference type="EMBL" id="UGGP01000001">
    <property type="protein sequence ID" value="STO09245.1"/>
    <property type="molecule type" value="Genomic_DNA"/>
</dbReference>
<dbReference type="PANTHER" id="PTHR34821">
    <property type="entry name" value="INNER MEMBRANE PROTEIN YDCZ"/>
    <property type="match status" value="1"/>
</dbReference>
<dbReference type="RefSeq" id="WP_029333713.1">
    <property type="nucleotide sequence ID" value="NZ_UGGP01000001.1"/>
</dbReference>